<feature type="binding site" evidence="8">
    <location>
        <position position="242"/>
    </location>
    <ligand>
        <name>L-glutamine</name>
        <dbReference type="ChEBI" id="CHEBI:58359"/>
    </ligand>
</feature>
<dbReference type="Proteomes" id="UP001596494">
    <property type="component" value="Unassembled WGS sequence"/>
</dbReference>
<dbReference type="InterPro" id="IPR002474">
    <property type="entry name" value="CarbamoylP_synth_ssu_N"/>
</dbReference>
<feature type="active site" evidence="8">
    <location>
        <position position="323"/>
    </location>
</feature>
<evidence type="ECO:0000313" key="11">
    <source>
        <dbReference type="Proteomes" id="UP001596494"/>
    </source>
</evidence>
<evidence type="ECO:0000256" key="8">
    <source>
        <dbReference type="HAMAP-Rule" id="MF_01209"/>
    </source>
</evidence>
<comment type="pathway">
    <text evidence="8">Pyrimidine metabolism; UMP biosynthesis via de novo pathway; (S)-dihydroorotate from bicarbonate: step 1/3.</text>
</comment>
<dbReference type="Pfam" id="PF00988">
    <property type="entry name" value="CPSase_sm_chain"/>
    <property type="match status" value="1"/>
</dbReference>
<dbReference type="EMBL" id="JBHTBY010000001">
    <property type="protein sequence ID" value="MFC7319567.1"/>
    <property type="molecule type" value="Genomic_DNA"/>
</dbReference>
<dbReference type="SUPFAM" id="SSF52021">
    <property type="entry name" value="Carbamoyl phosphate synthetase, small subunit N-terminal domain"/>
    <property type="match status" value="1"/>
</dbReference>
<comment type="catalytic activity">
    <reaction evidence="7 8">
        <text>hydrogencarbonate + L-glutamine + 2 ATP + H2O = carbamoyl phosphate + L-glutamate + 2 ADP + phosphate + 2 H(+)</text>
        <dbReference type="Rhea" id="RHEA:18633"/>
        <dbReference type="ChEBI" id="CHEBI:15377"/>
        <dbReference type="ChEBI" id="CHEBI:15378"/>
        <dbReference type="ChEBI" id="CHEBI:17544"/>
        <dbReference type="ChEBI" id="CHEBI:29985"/>
        <dbReference type="ChEBI" id="CHEBI:30616"/>
        <dbReference type="ChEBI" id="CHEBI:43474"/>
        <dbReference type="ChEBI" id="CHEBI:58228"/>
        <dbReference type="ChEBI" id="CHEBI:58359"/>
        <dbReference type="ChEBI" id="CHEBI:456216"/>
        <dbReference type="EC" id="6.3.5.5"/>
    </reaction>
</comment>
<evidence type="ECO:0000256" key="5">
    <source>
        <dbReference type="ARBA" id="ARBA00022840"/>
    </source>
</evidence>
<dbReference type="PRINTS" id="PR00097">
    <property type="entry name" value="ANTSNTHASEII"/>
</dbReference>
<keyword evidence="6 8" id="KW-0315">Glutamine amidotransferase</keyword>
<comment type="caution">
    <text evidence="8">Lacks conserved residue(s) required for the propagation of feature annotation.</text>
</comment>
<dbReference type="EC" id="6.3.5.5" evidence="8"/>
<keyword evidence="11" id="KW-1185">Reference proteome</keyword>
<sequence length="354" mass="39050">MQGFLTLQEGQSYQGEASSDWQKPVEGEVVFFTGMTGYQEVLTDPSYKGQIVVFTYPLIGNYGINEDDFESEEPQVNGVVMLQCADTVSHYQATISLKDYLKKWNVPFLTDVDTREITKSIRSEGTCQGALAKESVLPSDKELMGQIYQAYNPITTCHGEGKKHIVVIDFGYKSSIVEQLVEKEAKVTVIPFTNLSDVYKLNPDGIVLSNGPGDPKDATKYLAEIKEILEAYPSLGICFGHQIIALAFGADTKKLSFGHRGANHPVKDVQSGRIFITSQNHNYVVDEESLNDTVLEVSFSNVNDGSVEGLLHPSKPILSAQFHPEANPGPEDALWLIDEFLTDIPSKKGVQVYA</sequence>
<organism evidence="10 11">
    <name type="scientific">Halobacillus campisalis</name>
    <dbReference type="NCBI Taxonomy" id="435909"/>
    <lineage>
        <taxon>Bacteria</taxon>
        <taxon>Bacillati</taxon>
        <taxon>Bacillota</taxon>
        <taxon>Bacilli</taxon>
        <taxon>Bacillales</taxon>
        <taxon>Bacillaceae</taxon>
        <taxon>Halobacillus</taxon>
    </lineage>
</organism>
<feature type="binding site" evidence="8">
    <location>
        <position position="280"/>
    </location>
    <ligand>
        <name>L-glutamine</name>
        <dbReference type="ChEBI" id="CHEBI:58359"/>
    </ligand>
</feature>
<keyword evidence="8" id="KW-0055">Arginine biosynthesis</keyword>
<protein>
    <recommendedName>
        <fullName evidence="8">Carbamoyl phosphate synthase small chain</fullName>
        <ecNumber evidence="8">6.3.5.5</ecNumber>
    </recommendedName>
    <alternativeName>
        <fullName evidence="8">Carbamoyl phosphate synthetase glutamine chain</fullName>
    </alternativeName>
</protein>
<comment type="caution">
    <text evidence="10">The sequence shown here is derived from an EMBL/GenBank/DDBJ whole genome shotgun (WGS) entry which is preliminary data.</text>
</comment>
<feature type="binding site" evidence="8">
    <location>
        <position position="211"/>
    </location>
    <ligand>
        <name>L-glutamine</name>
        <dbReference type="ChEBI" id="CHEBI:58359"/>
    </ligand>
</feature>
<feature type="binding site" evidence="8">
    <location>
        <position position="213"/>
    </location>
    <ligand>
        <name>L-glutamine</name>
        <dbReference type="ChEBI" id="CHEBI:58359"/>
    </ligand>
</feature>
<evidence type="ECO:0000256" key="3">
    <source>
        <dbReference type="ARBA" id="ARBA00022598"/>
    </source>
</evidence>
<comment type="function">
    <text evidence="8">Small subunit of the glutamine-dependent carbamoyl phosphate synthetase (CPSase). CPSase catalyzes the formation of carbamoyl phosphate from the ammonia moiety of glutamine, carbonate, and phosphate donated by ATP, constituting the first step of 2 biosynthetic pathways, one leading to arginine and/or urea and the other to pyrimidine nucleotides. The small subunit (glutamine amidotransferase) binds and cleaves glutamine to supply the large subunit with the substrate ammonia.</text>
</comment>
<feature type="active site" evidence="8">
    <location>
        <position position="325"/>
    </location>
</feature>
<evidence type="ECO:0000256" key="1">
    <source>
        <dbReference type="ARBA" id="ARBA00005077"/>
    </source>
</evidence>
<comment type="pathway">
    <text evidence="1 8">Amino-acid biosynthesis; L-arginine biosynthesis; carbamoyl phosphate from bicarbonate: step 1/1.</text>
</comment>
<comment type="catalytic activity">
    <reaction evidence="8">
        <text>L-glutamine + H2O = L-glutamate + NH4(+)</text>
        <dbReference type="Rhea" id="RHEA:15889"/>
        <dbReference type="ChEBI" id="CHEBI:15377"/>
        <dbReference type="ChEBI" id="CHEBI:28938"/>
        <dbReference type="ChEBI" id="CHEBI:29985"/>
        <dbReference type="ChEBI" id="CHEBI:58359"/>
    </reaction>
</comment>
<feature type="region of interest" description="CPSase" evidence="8">
    <location>
        <begin position="1"/>
        <end position="163"/>
    </location>
</feature>
<comment type="subunit">
    <text evidence="8">Composed of two chains; the small (or glutamine) chain promotes the hydrolysis of glutamine to ammonia, which is used by the large (or ammonia) chain to synthesize carbamoyl phosphate. Tetramer of heterodimers (alpha,beta)4.</text>
</comment>
<keyword evidence="8" id="KW-0028">Amino-acid biosynthesis</keyword>
<evidence type="ECO:0000256" key="7">
    <source>
        <dbReference type="ARBA" id="ARBA00048816"/>
    </source>
</evidence>
<dbReference type="NCBIfam" id="TIGR01368">
    <property type="entry name" value="CPSaseIIsmall"/>
    <property type="match status" value="1"/>
</dbReference>
<keyword evidence="4 8" id="KW-0547">Nucleotide-binding</keyword>
<feature type="active site" description="Nucleophile" evidence="8">
    <location>
        <position position="238"/>
    </location>
</feature>
<keyword evidence="3 8" id="KW-0436">Ligase</keyword>
<feature type="binding site" evidence="8">
    <location>
        <position position="239"/>
    </location>
    <ligand>
        <name>L-glutamine</name>
        <dbReference type="ChEBI" id="CHEBI:58359"/>
    </ligand>
</feature>
<dbReference type="PRINTS" id="PR00099">
    <property type="entry name" value="CPSGATASE"/>
</dbReference>
<reference evidence="11" key="1">
    <citation type="journal article" date="2019" name="Int. J. Syst. Evol. Microbiol.">
        <title>The Global Catalogue of Microorganisms (GCM) 10K type strain sequencing project: providing services to taxonomists for standard genome sequencing and annotation.</title>
        <authorList>
            <consortium name="The Broad Institute Genomics Platform"/>
            <consortium name="The Broad Institute Genome Sequencing Center for Infectious Disease"/>
            <person name="Wu L."/>
            <person name="Ma J."/>
        </authorList>
    </citation>
    <scope>NUCLEOTIDE SEQUENCE [LARGE SCALE GENOMIC DNA]</scope>
    <source>
        <strain evidence="11">CCUG 73951</strain>
    </source>
</reference>
<comment type="similarity">
    <text evidence="2 8">Belongs to the CarA family.</text>
</comment>
<dbReference type="RefSeq" id="WP_289215367.1">
    <property type="nucleotide sequence ID" value="NZ_JAPVRC010000003.1"/>
</dbReference>
<dbReference type="PANTHER" id="PTHR43418:SF7">
    <property type="entry name" value="CARBAMOYL-PHOSPHATE SYNTHASE SMALL CHAIN"/>
    <property type="match status" value="1"/>
</dbReference>
<dbReference type="Pfam" id="PF00117">
    <property type="entry name" value="GATase"/>
    <property type="match status" value="1"/>
</dbReference>
<dbReference type="Gene3D" id="3.50.30.20">
    <property type="entry name" value="Carbamoyl-phosphate synthase small subunit, N-terminal domain"/>
    <property type="match status" value="1"/>
</dbReference>
<evidence type="ECO:0000313" key="10">
    <source>
        <dbReference type="EMBL" id="MFC7319567.1"/>
    </source>
</evidence>
<evidence type="ECO:0000256" key="6">
    <source>
        <dbReference type="ARBA" id="ARBA00022962"/>
    </source>
</evidence>
<dbReference type="InterPro" id="IPR036480">
    <property type="entry name" value="CarbP_synth_ssu_N_sf"/>
</dbReference>
<dbReference type="PROSITE" id="PS51273">
    <property type="entry name" value="GATASE_TYPE_1"/>
    <property type="match status" value="1"/>
</dbReference>
<dbReference type="InterPro" id="IPR029062">
    <property type="entry name" value="Class_I_gatase-like"/>
</dbReference>
<name>A0ABW2K093_9BACI</name>
<dbReference type="InterPro" id="IPR017926">
    <property type="entry name" value="GATASE"/>
</dbReference>
<dbReference type="Gene3D" id="3.40.50.880">
    <property type="match status" value="1"/>
</dbReference>
<dbReference type="InterPro" id="IPR006274">
    <property type="entry name" value="CarbamoylP_synth_ssu"/>
</dbReference>
<keyword evidence="8" id="KW-0665">Pyrimidine biosynthesis</keyword>
<dbReference type="HAMAP" id="MF_01209">
    <property type="entry name" value="CPSase_S_chain"/>
    <property type="match status" value="1"/>
</dbReference>
<feature type="domain" description="Carbamoyl-phosphate synthase small subunit N-terminal" evidence="9">
    <location>
        <begin position="1"/>
        <end position="132"/>
    </location>
</feature>
<keyword evidence="5 8" id="KW-0067">ATP-binding</keyword>
<dbReference type="PRINTS" id="PR00096">
    <property type="entry name" value="GATASE"/>
</dbReference>
<evidence type="ECO:0000256" key="2">
    <source>
        <dbReference type="ARBA" id="ARBA00007800"/>
    </source>
</evidence>
<evidence type="ECO:0000259" key="9">
    <source>
        <dbReference type="SMART" id="SM01097"/>
    </source>
</evidence>
<gene>
    <name evidence="8" type="primary">carA</name>
    <name evidence="10" type="ORF">ACFQMN_01540</name>
</gene>
<feature type="binding site" evidence="8">
    <location>
        <position position="283"/>
    </location>
    <ligand>
        <name>L-glutamine</name>
        <dbReference type="ChEBI" id="CHEBI:58359"/>
    </ligand>
</feature>
<dbReference type="InterPro" id="IPR035686">
    <property type="entry name" value="CPSase_GATase1"/>
</dbReference>
<dbReference type="PANTHER" id="PTHR43418">
    <property type="entry name" value="MULTIFUNCTIONAL TRYPTOPHAN BIOSYNTHESIS PROTEIN-RELATED"/>
    <property type="match status" value="1"/>
</dbReference>
<proteinExistence type="inferred from homology"/>
<accession>A0ABW2K093</accession>
<feature type="binding site" evidence="8">
    <location>
        <position position="46"/>
    </location>
    <ligand>
        <name>L-glutamine</name>
        <dbReference type="ChEBI" id="CHEBI:58359"/>
    </ligand>
</feature>
<dbReference type="SUPFAM" id="SSF52317">
    <property type="entry name" value="Class I glutamine amidotransferase-like"/>
    <property type="match status" value="1"/>
</dbReference>
<dbReference type="CDD" id="cd01744">
    <property type="entry name" value="GATase1_CPSase"/>
    <property type="match status" value="1"/>
</dbReference>
<dbReference type="NCBIfam" id="NF009475">
    <property type="entry name" value="PRK12838.1"/>
    <property type="match status" value="1"/>
</dbReference>
<dbReference type="InterPro" id="IPR050472">
    <property type="entry name" value="Anth_synth/Amidotransfase"/>
</dbReference>
<evidence type="ECO:0000256" key="4">
    <source>
        <dbReference type="ARBA" id="ARBA00022741"/>
    </source>
</evidence>
<dbReference type="SMART" id="SM01097">
    <property type="entry name" value="CPSase_sm_chain"/>
    <property type="match status" value="1"/>
</dbReference>